<proteinExistence type="inferred from homology"/>
<dbReference type="PANTHER" id="PTHR40079">
    <property type="entry name" value="MANNAN ENDO-1,4-BETA-MANNOSIDASE E-RELATED"/>
    <property type="match status" value="1"/>
</dbReference>
<dbReference type="InterPro" id="IPR022790">
    <property type="entry name" value="GH26_dom"/>
</dbReference>
<organism evidence="7 8">
    <name type="scientific">Ornithinibacillus xuwenensis</name>
    <dbReference type="NCBI Taxonomy" id="3144668"/>
    <lineage>
        <taxon>Bacteria</taxon>
        <taxon>Bacillati</taxon>
        <taxon>Bacillota</taxon>
        <taxon>Bacilli</taxon>
        <taxon>Bacillales</taxon>
        <taxon>Bacillaceae</taxon>
        <taxon>Ornithinibacillus</taxon>
    </lineage>
</organism>
<feature type="transmembrane region" description="Helical" evidence="5">
    <location>
        <begin position="6"/>
        <end position="26"/>
    </location>
</feature>
<keyword evidence="8" id="KW-1185">Reference proteome</keyword>
<dbReference type="InterPro" id="IPR000805">
    <property type="entry name" value="Glyco_hydro_26"/>
</dbReference>
<evidence type="ECO:0000256" key="3">
    <source>
        <dbReference type="ARBA" id="ARBA00023295"/>
    </source>
</evidence>
<evidence type="ECO:0000256" key="1">
    <source>
        <dbReference type="ARBA" id="ARBA00007754"/>
    </source>
</evidence>
<evidence type="ECO:0000256" key="2">
    <source>
        <dbReference type="ARBA" id="ARBA00022801"/>
    </source>
</evidence>
<comment type="caution">
    <text evidence="7">The sequence shown here is derived from an EMBL/GenBank/DDBJ whole genome shotgun (WGS) entry which is preliminary data.</text>
</comment>
<dbReference type="Gene3D" id="3.20.20.80">
    <property type="entry name" value="Glycosidases"/>
    <property type="match status" value="1"/>
</dbReference>
<evidence type="ECO:0000259" key="6">
    <source>
        <dbReference type="PROSITE" id="PS51764"/>
    </source>
</evidence>
<evidence type="ECO:0000256" key="4">
    <source>
        <dbReference type="PROSITE-ProRule" id="PRU01100"/>
    </source>
</evidence>
<dbReference type="PROSITE" id="PS51764">
    <property type="entry name" value="GH26"/>
    <property type="match status" value="1"/>
</dbReference>
<dbReference type="GO" id="GO:0016787">
    <property type="term" value="F:hydrolase activity"/>
    <property type="evidence" value="ECO:0007669"/>
    <property type="project" value="UniProtKB-KW"/>
</dbReference>
<name>A0ABU9XJN8_9BACI</name>
<dbReference type="Proteomes" id="UP001444625">
    <property type="component" value="Unassembled WGS sequence"/>
</dbReference>
<evidence type="ECO:0000313" key="7">
    <source>
        <dbReference type="EMBL" id="MEN2767344.1"/>
    </source>
</evidence>
<dbReference type="RefSeq" id="WP_345824802.1">
    <property type="nucleotide sequence ID" value="NZ_JBDIML010000002.1"/>
</dbReference>
<accession>A0ABU9XJN8</accession>
<sequence length="583" mass="67928">MNKKKIVLSILIGCIIFGAVIVLLIGPSRFIFWTKQSIDKLTTATAPSSTYGMEIVYDGDHYKIDQPIKSKDNQLYIALSDLEMITELQIEERDQQISITYQDNHLFYQEGAVQNDNWKKGEIKTNMEDEDTIYLPESHIEKYLGIEVDYYLDEKTKTISLLSPQEQQLEPYDQEIGTTILLHQEDVPLAKYEPRDGIYLGGYVIQDEHINANMDNFNELARKQHASYFRYVGYGQPFPKDWVNEVIAAGGFPQIAWEPNNGLEEVKDDDYLRQFAKDAKAADVPILLRYASEMNGTWTAYSGDPELYLEKWKLVHDIMEEEAPNVMMLWNVFTMPENTIDDYYPGDEYVDYVGVNIYNVVYHNDNLEEISDFEDPLRLLDYVYNKYSDTKPIVIGEFGATNYTVTDGLYHVDFAVEKITRMYTYLPTLYPRVKFIYYFDVNNLVNAPEGRKINNYAITENPRITNAYSGAIQDSFYLSEVQQNASTEETFSYRDFLFYYQKELFVDIQFVRDYLGMKVEESDKDEYEVTYQGETHTINGESLTIDKAAFFEKRTIQGISLDAIIEEFNVKHDYTEDILHLYQ</sequence>
<reference evidence="7 8" key="1">
    <citation type="submission" date="2024-05" db="EMBL/GenBank/DDBJ databases">
        <authorList>
            <person name="Haq I."/>
            <person name="Ullah Z."/>
            <person name="Ahmad R."/>
            <person name="Li M."/>
            <person name="Tong Y."/>
        </authorList>
    </citation>
    <scope>NUCLEOTIDE SEQUENCE [LARGE SCALE GENOMIC DNA]</scope>
    <source>
        <strain evidence="7 8">16A2E</strain>
    </source>
</reference>
<feature type="active site" description="Nucleophile" evidence="4">
    <location>
        <position position="397"/>
    </location>
</feature>
<protein>
    <submittedName>
        <fullName evidence="7">Glycosyl hydrolase</fullName>
    </submittedName>
</protein>
<feature type="active site" description="Proton donor" evidence="4">
    <location>
        <position position="293"/>
    </location>
</feature>
<dbReference type="Pfam" id="PF02156">
    <property type="entry name" value="Glyco_hydro_26"/>
    <property type="match status" value="1"/>
</dbReference>
<dbReference type="InterPro" id="IPR017853">
    <property type="entry name" value="GH"/>
</dbReference>
<keyword evidence="5" id="KW-0812">Transmembrane</keyword>
<keyword evidence="2 4" id="KW-0378">Hydrolase</keyword>
<dbReference type="PANTHER" id="PTHR40079:SF4">
    <property type="entry name" value="GH26 DOMAIN-CONTAINING PROTEIN-RELATED"/>
    <property type="match status" value="1"/>
</dbReference>
<comment type="similarity">
    <text evidence="1 4">Belongs to the glycosyl hydrolase 26 family.</text>
</comment>
<keyword evidence="3 4" id="KW-0326">Glycosidase</keyword>
<dbReference type="SUPFAM" id="SSF51445">
    <property type="entry name" value="(Trans)glycosidases"/>
    <property type="match status" value="1"/>
</dbReference>
<evidence type="ECO:0000313" key="8">
    <source>
        <dbReference type="Proteomes" id="UP001444625"/>
    </source>
</evidence>
<gene>
    <name evidence="7" type="ORF">ABC228_09095</name>
</gene>
<evidence type="ECO:0000256" key="5">
    <source>
        <dbReference type="SAM" id="Phobius"/>
    </source>
</evidence>
<keyword evidence="5" id="KW-1133">Transmembrane helix</keyword>
<feature type="domain" description="GH26" evidence="6">
    <location>
        <begin position="184"/>
        <end position="468"/>
    </location>
</feature>
<dbReference type="EMBL" id="JBDIML010000002">
    <property type="protein sequence ID" value="MEN2767344.1"/>
    <property type="molecule type" value="Genomic_DNA"/>
</dbReference>
<keyword evidence="5" id="KW-0472">Membrane</keyword>